<dbReference type="InterPro" id="IPR023563">
    <property type="entry name" value="Ribosomal_uL13_CS"/>
</dbReference>
<dbReference type="Gene3D" id="3.90.1180.10">
    <property type="entry name" value="Ribosomal protein L13"/>
    <property type="match status" value="1"/>
</dbReference>
<dbReference type="PROSITE" id="PS00783">
    <property type="entry name" value="RIBOSOMAL_L13"/>
    <property type="match status" value="1"/>
</dbReference>
<comment type="similarity">
    <text evidence="1 4">Belongs to the universal ribosomal protein uL13 family.</text>
</comment>
<keyword evidence="2 4" id="KW-0689">Ribosomal protein</keyword>
<dbReference type="InterPro" id="IPR036899">
    <property type="entry name" value="Ribosomal_uL13_sf"/>
</dbReference>
<evidence type="ECO:0000256" key="4">
    <source>
        <dbReference type="RuleBase" id="RU003877"/>
    </source>
</evidence>
<dbReference type="PANTHER" id="PTHR11545">
    <property type="entry name" value="RIBOSOMAL PROTEIN L13"/>
    <property type="match status" value="1"/>
</dbReference>
<protein>
    <submittedName>
        <fullName evidence="5">Ribosomal protein L13</fullName>
    </submittedName>
</protein>
<dbReference type="InterPro" id="IPR005823">
    <property type="entry name" value="Ribosomal_uL13_bac-type"/>
</dbReference>
<dbReference type="SUPFAM" id="SSF52161">
    <property type="entry name" value="Ribosomal protein L13"/>
    <property type="match status" value="1"/>
</dbReference>
<reference evidence="5" key="1">
    <citation type="journal article" date="2018" name="Genome Biol. Evol.">
        <title>Mitochondrial and Plastid Genomes from Coralline Red Algae Provide Insights into the Incongruent Evolutionary Histories of Organelles.</title>
        <authorList>
            <person name="Lee J."/>
            <person name="Song H.J."/>
            <person name="In Park S."/>
            <person name="Lee Y.M."/>
            <person name="Jeong S.Y."/>
            <person name="Oh Cho T."/>
            <person name="Kim J.H."/>
            <person name="Choi H.G."/>
            <person name="Choi C.G."/>
            <person name="Nelson W.A."/>
            <person name="Fredericq S."/>
            <person name="Bhattacharya D."/>
            <person name="Su Yoon H."/>
        </authorList>
    </citation>
    <scope>NUCLEOTIDE SEQUENCE</scope>
</reference>
<evidence type="ECO:0000313" key="5">
    <source>
        <dbReference type="EMBL" id="AYR06419.1"/>
    </source>
</evidence>
<sequence>MNKTYIPIKNLEIKWYIIDAKNQTLGRLSTYIATVLRGKNKPTYAPYHLNKSYVIVINAERITITGAKNHQKMYRQHSGRPGGLKVETFRQLKERIPTRIIEKSVKGMLPKGSLGRRLFTHLKVYCGPSHPHNAQAPINLLIDSYNKL</sequence>
<keyword evidence="3 4" id="KW-0687">Ribonucleoprotein</keyword>
<dbReference type="PANTHER" id="PTHR11545:SF2">
    <property type="entry name" value="LARGE RIBOSOMAL SUBUNIT PROTEIN UL13M"/>
    <property type="match status" value="1"/>
</dbReference>
<dbReference type="InterPro" id="IPR005822">
    <property type="entry name" value="Ribosomal_uL13"/>
</dbReference>
<dbReference type="AlphaFoldDB" id="A0A3G3MHV1"/>
<dbReference type="EMBL" id="MH281630">
    <property type="protein sequence ID" value="AYR06419.1"/>
    <property type="molecule type" value="Genomic_DNA"/>
</dbReference>
<dbReference type="GO" id="GO:0022625">
    <property type="term" value="C:cytosolic large ribosomal subunit"/>
    <property type="evidence" value="ECO:0007669"/>
    <property type="project" value="TreeGrafter"/>
</dbReference>
<organism evidence="5">
    <name type="scientific">Rhodogorgon sp</name>
    <dbReference type="NCBI Taxonomy" id="2485824"/>
    <lineage>
        <taxon>Eukaryota</taxon>
        <taxon>Rhodophyta</taxon>
        <taxon>Florideophyceae</taxon>
        <taxon>Corallinophycidae</taxon>
        <taxon>Rhodogorgonales</taxon>
        <taxon>Rhodogorgonaceae</taxon>
        <taxon>Rhodogorgon</taxon>
    </lineage>
</organism>
<proteinExistence type="inferred from homology"/>
<gene>
    <name evidence="5" type="primary">rpl13</name>
</gene>
<dbReference type="GO" id="GO:0003729">
    <property type="term" value="F:mRNA binding"/>
    <property type="evidence" value="ECO:0007669"/>
    <property type="project" value="TreeGrafter"/>
</dbReference>
<dbReference type="GO" id="GO:0003735">
    <property type="term" value="F:structural constituent of ribosome"/>
    <property type="evidence" value="ECO:0007669"/>
    <property type="project" value="InterPro"/>
</dbReference>
<evidence type="ECO:0000256" key="3">
    <source>
        <dbReference type="ARBA" id="ARBA00023274"/>
    </source>
</evidence>
<evidence type="ECO:0000256" key="2">
    <source>
        <dbReference type="ARBA" id="ARBA00022980"/>
    </source>
</evidence>
<dbReference type="Pfam" id="PF00572">
    <property type="entry name" value="Ribosomal_L13"/>
    <property type="match status" value="1"/>
</dbReference>
<dbReference type="NCBIfam" id="TIGR01066">
    <property type="entry name" value="rplM_bact"/>
    <property type="match status" value="1"/>
</dbReference>
<name>A0A3G3MHV1_9FLOR</name>
<evidence type="ECO:0000256" key="1">
    <source>
        <dbReference type="ARBA" id="ARBA00006227"/>
    </source>
</evidence>
<dbReference type="PIRSF" id="PIRSF002181">
    <property type="entry name" value="Ribosomal_L13"/>
    <property type="match status" value="1"/>
</dbReference>
<dbReference type="HAMAP" id="MF_01366">
    <property type="entry name" value="Ribosomal_uL13"/>
    <property type="match status" value="1"/>
</dbReference>
<dbReference type="GO" id="GO:0017148">
    <property type="term" value="P:negative regulation of translation"/>
    <property type="evidence" value="ECO:0007669"/>
    <property type="project" value="TreeGrafter"/>
</dbReference>
<dbReference type="GO" id="GO:0006412">
    <property type="term" value="P:translation"/>
    <property type="evidence" value="ECO:0007669"/>
    <property type="project" value="InterPro"/>
</dbReference>
<keyword evidence="5" id="KW-0934">Plastid</keyword>
<dbReference type="CDD" id="cd00392">
    <property type="entry name" value="Ribosomal_L13"/>
    <property type="match status" value="1"/>
</dbReference>
<geneLocation type="plastid" evidence="5"/>
<accession>A0A3G3MHV1</accession>